<dbReference type="PANTHER" id="PTHR43861">
    <property type="entry name" value="TRANS-ACONITATE 2-METHYLTRANSFERASE-RELATED"/>
    <property type="match status" value="1"/>
</dbReference>
<name>A0A4S1CH75_9BACT</name>
<evidence type="ECO:0000313" key="1">
    <source>
        <dbReference type="EMBL" id="TGU70534.1"/>
    </source>
</evidence>
<dbReference type="Gene3D" id="3.40.50.150">
    <property type="entry name" value="Vaccinia Virus protein VP39"/>
    <property type="match status" value="1"/>
</dbReference>
<dbReference type="GO" id="GO:0032259">
    <property type="term" value="P:methylation"/>
    <property type="evidence" value="ECO:0007669"/>
    <property type="project" value="UniProtKB-KW"/>
</dbReference>
<protein>
    <submittedName>
        <fullName evidence="2">TIGR04290 family methyltransferase</fullName>
    </submittedName>
</protein>
<dbReference type="InterPro" id="IPR027554">
    <property type="entry name" value="Meth_Rta_06860"/>
</dbReference>
<organism evidence="2 3">
    <name type="scientific">Geomonas terrae</name>
    <dbReference type="NCBI Taxonomy" id="2562681"/>
    <lineage>
        <taxon>Bacteria</taxon>
        <taxon>Pseudomonadati</taxon>
        <taxon>Thermodesulfobacteriota</taxon>
        <taxon>Desulfuromonadia</taxon>
        <taxon>Geobacterales</taxon>
        <taxon>Geobacteraceae</taxon>
        <taxon>Geomonas</taxon>
    </lineage>
</organism>
<reference evidence="2 3" key="1">
    <citation type="submission" date="2019-04" db="EMBL/GenBank/DDBJ databases">
        <title>Geobacter oryzae sp. nov., ferric-reducing bacteria isolated from paddy soil.</title>
        <authorList>
            <person name="Xu Z."/>
            <person name="Masuda Y."/>
            <person name="Itoh H."/>
            <person name="Senoo K."/>
        </authorList>
    </citation>
    <scope>NUCLEOTIDE SEQUENCE [LARGE SCALE GENOMIC DNA]</scope>
    <source>
        <strain evidence="2 3">Red111</strain>
    </source>
</reference>
<dbReference type="Proteomes" id="UP000306416">
    <property type="component" value="Unassembled WGS sequence"/>
</dbReference>
<dbReference type="AlphaFoldDB" id="A0A4S1CH75"/>
<dbReference type="InterPro" id="IPR027555">
    <property type="entry name" value="Mo5U34_MeTrfas-like"/>
</dbReference>
<dbReference type="GO" id="GO:0008168">
    <property type="term" value="F:methyltransferase activity"/>
    <property type="evidence" value="ECO:0007669"/>
    <property type="project" value="UniProtKB-KW"/>
</dbReference>
<dbReference type="PANTHER" id="PTHR43861:SF1">
    <property type="entry name" value="TRANS-ACONITATE 2-METHYLTRANSFERASE"/>
    <property type="match status" value="1"/>
</dbReference>
<dbReference type="InterPro" id="IPR029063">
    <property type="entry name" value="SAM-dependent_MTases_sf"/>
</dbReference>
<dbReference type="CDD" id="cd02440">
    <property type="entry name" value="AdoMet_MTases"/>
    <property type="match status" value="1"/>
</dbReference>
<sequence length="259" mass="29442">MTHAKARTLEDDIKELSPWFHNLHLPDGTETAPDHFLGDFPSFKWREIAECIPEDLSGWSALDIGCNAGFYSFELARRGARVLGIDCDGHYLEQADWAAEQYGLRDRVEFRQMQVYDLARIKGKFDLVLFMGVFYHLRYPMLALDIVAQKTAGMLVFQSITMPGREVAGQHDFWINERDALLEPGWPKMSFIEERFAGDPTNWWIANHAGIEAMLRSAGLRITGHPGDETYLCQPDPIHPSCMTTWNRAEYLSATDAAG</sequence>
<keyword evidence="3" id="KW-1185">Reference proteome</keyword>
<dbReference type="NCBIfam" id="TIGR04290">
    <property type="entry name" value="meth_Rta_06860"/>
    <property type="match status" value="1"/>
</dbReference>
<proteinExistence type="predicted"/>
<accession>A0A4S1CH75</accession>
<evidence type="ECO:0000313" key="3">
    <source>
        <dbReference type="Proteomes" id="UP000306416"/>
    </source>
</evidence>
<dbReference type="EMBL" id="SRSC01000002">
    <property type="protein sequence ID" value="TGU72954.1"/>
    <property type="molecule type" value="Genomic_DNA"/>
</dbReference>
<keyword evidence="2" id="KW-0489">Methyltransferase</keyword>
<gene>
    <name evidence="2" type="ORF">E4633_11760</name>
    <name evidence="1" type="ORF">E4633_16150</name>
</gene>
<dbReference type="RefSeq" id="WP_135870420.1">
    <property type="nucleotide sequence ID" value="NZ_SRSC01000002.1"/>
</dbReference>
<comment type="caution">
    <text evidence="2">The sequence shown here is derived from an EMBL/GenBank/DDBJ whole genome shotgun (WGS) entry which is preliminary data.</text>
</comment>
<evidence type="ECO:0000313" key="2">
    <source>
        <dbReference type="EMBL" id="TGU72954.1"/>
    </source>
</evidence>
<keyword evidence="2" id="KW-0808">Transferase</keyword>
<dbReference type="SUPFAM" id="SSF53335">
    <property type="entry name" value="S-adenosyl-L-methionine-dependent methyltransferases"/>
    <property type="match status" value="1"/>
</dbReference>
<dbReference type="Pfam" id="PF08003">
    <property type="entry name" value="Methyltransf_9"/>
    <property type="match status" value="1"/>
</dbReference>
<dbReference type="EMBL" id="SRSC01000004">
    <property type="protein sequence ID" value="TGU70534.1"/>
    <property type="molecule type" value="Genomic_DNA"/>
</dbReference>